<evidence type="ECO:0000313" key="1">
    <source>
        <dbReference type="EMBL" id="AKS42010.1"/>
    </source>
</evidence>
<accession>A0A0K0XWG3</accession>
<dbReference type="AlphaFoldDB" id="A0A0K0XWG3"/>
<proteinExistence type="predicted"/>
<dbReference type="KEGG" id="wma:WM2015_1640"/>
<organism evidence="1 2">
    <name type="scientific">Wenzhouxiangella marina</name>
    <dbReference type="NCBI Taxonomy" id="1579979"/>
    <lineage>
        <taxon>Bacteria</taxon>
        <taxon>Pseudomonadati</taxon>
        <taxon>Pseudomonadota</taxon>
        <taxon>Gammaproteobacteria</taxon>
        <taxon>Chromatiales</taxon>
        <taxon>Wenzhouxiangellaceae</taxon>
        <taxon>Wenzhouxiangella</taxon>
    </lineage>
</organism>
<dbReference type="Proteomes" id="UP000066624">
    <property type="component" value="Chromosome"/>
</dbReference>
<sequence>MTLSSFAMPHLIAGSAALLLFWIAVFKRKGTAIHRKIGQAYLACMSIVVLTGIPLTLHLFLTGHTITAVFLGYLVILVSLACVNSVRAIRYKRDRAGYYGLGHRLAVGVLAAAGIAVMVVGWNSGAAAILIPFGALGPWNLFVLIRDLGKRDVAPNWWLKEHYGAMIGNGIATHIAFSQIGLSRLLPGQSDLVAMLGWLLPLGIGLTAIVMLDRRYRRPAVRIPAPSSAPSH</sequence>
<dbReference type="STRING" id="1579979.WM2015_1640"/>
<name>A0A0K0XWG3_9GAMM</name>
<dbReference type="RefSeq" id="WP_049725606.1">
    <property type="nucleotide sequence ID" value="NZ_CP012154.1"/>
</dbReference>
<reference evidence="1 2" key="1">
    <citation type="submission" date="2015-07" db="EMBL/GenBank/DDBJ databases">
        <authorList>
            <person name="Noorani M."/>
        </authorList>
    </citation>
    <scope>NUCLEOTIDE SEQUENCE [LARGE SCALE GENOMIC DNA]</scope>
    <source>
        <strain evidence="1 2">KCTC 42284</strain>
    </source>
</reference>
<evidence type="ECO:0000313" key="2">
    <source>
        <dbReference type="Proteomes" id="UP000066624"/>
    </source>
</evidence>
<keyword evidence="2" id="KW-1185">Reference proteome</keyword>
<dbReference type="EMBL" id="CP012154">
    <property type="protein sequence ID" value="AKS42010.1"/>
    <property type="molecule type" value="Genomic_DNA"/>
</dbReference>
<dbReference type="OrthoDB" id="5984490at2"/>
<protein>
    <submittedName>
        <fullName evidence="1">Uncharacterized protein</fullName>
    </submittedName>
</protein>
<gene>
    <name evidence="1" type="ORF">WM2015_1640</name>
</gene>